<sequence>MPSFFDVQGLIFNATQQGRAIAAGESAAATDIQLLVQLQARYYGQQPARSSWLPAAYACSPLDAGYKGSEEVLDSLVVRSAYAYDAAHPAGASLNDLLVDQGNSLPLPPKPAPNQMPYAPVLRLRQAPSQVGPQQFVVRYRLTNGEIYTARTPVFTVR</sequence>
<keyword evidence="2" id="KW-1185">Reference proteome</keyword>
<gene>
    <name evidence="1" type="ORF">GCM10011495_00790</name>
</gene>
<evidence type="ECO:0000313" key="1">
    <source>
        <dbReference type="EMBL" id="GGH78492.1"/>
    </source>
</evidence>
<evidence type="ECO:0000313" key="2">
    <source>
        <dbReference type="Proteomes" id="UP000637774"/>
    </source>
</evidence>
<organism evidence="1 2">
    <name type="scientific">Hymenobacter frigidus</name>
    <dbReference type="NCBI Taxonomy" id="1524095"/>
    <lineage>
        <taxon>Bacteria</taxon>
        <taxon>Pseudomonadati</taxon>
        <taxon>Bacteroidota</taxon>
        <taxon>Cytophagia</taxon>
        <taxon>Cytophagales</taxon>
        <taxon>Hymenobacteraceae</taxon>
        <taxon>Hymenobacter</taxon>
    </lineage>
</organism>
<comment type="caution">
    <text evidence="1">The sequence shown here is derived from an EMBL/GenBank/DDBJ whole genome shotgun (WGS) entry which is preliminary data.</text>
</comment>
<dbReference type="EMBL" id="BMGY01000001">
    <property type="protein sequence ID" value="GGH78492.1"/>
    <property type="molecule type" value="Genomic_DNA"/>
</dbReference>
<reference evidence="2" key="1">
    <citation type="journal article" date="2019" name="Int. J. Syst. Evol. Microbiol.">
        <title>The Global Catalogue of Microorganisms (GCM) 10K type strain sequencing project: providing services to taxonomists for standard genome sequencing and annotation.</title>
        <authorList>
            <consortium name="The Broad Institute Genomics Platform"/>
            <consortium name="The Broad Institute Genome Sequencing Center for Infectious Disease"/>
            <person name="Wu L."/>
            <person name="Ma J."/>
        </authorList>
    </citation>
    <scope>NUCLEOTIDE SEQUENCE [LARGE SCALE GENOMIC DNA]</scope>
    <source>
        <strain evidence="2">CGMCC 1.14966</strain>
    </source>
</reference>
<protein>
    <submittedName>
        <fullName evidence="1">Uncharacterized protein</fullName>
    </submittedName>
</protein>
<proteinExistence type="predicted"/>
<accession>A0ABQ1ZSU5</accession>
<name>A0ABQ1ZSU5_9BACT</name>
<dbReference type="Proteomes" id="UP000637774">
    <property type="component" value="Unassembled WGS sequence"/>
</dbReference>
<dbReference type="RefSeq" id="WP_188560029.1">
    <property type="nucleotide sequence ID" value="NZ_BMGY01000001.1"/>
</dbReference>